<dbReference type="SMART" id="SM00249">
    <property type="entry name" value="PHD"/>
    <property type="match status" value="1"/>
</dbReference>
<evidence type="ECO:0000256" key="8">
    <source>
        <dbReference type="ARBA" id="ARBA00023015"/>
    </source>
</evidence>
<evidence type="ECO:0000256" key="1">
    <source>
        <dbReference type="ARBA" id="ARBA00004123"/>
    </source>
</evidence>
<dbReference type="InterPro" id="IPR011011">
    <property type="entry name" value="Znf_FYVE_PHD"/>
</dbReference>
<evidence type="ECO:0000256" key="11">
    <source>
        <dbReference type="ARBA" id="ARBA00023163"/>
    </source>
</evidence>
<feature type="compositionally biased region" description="Low complexity" evidence="16">
    <location>
        <begin position="217"/>
        <end position="227"/>
    </location>
</feature>
<dbReference type="SUPFAM" id="SSF47616">
    <property type="entry name" value="GST C-terminal domain-like"/>
    <property type="match status" value="1"/>
</dbReference>
<dbReference type="GO" id="GO:0005634">
    <property type="term" value="C:nucleus"/>
    <property type="evidence" value="ECO:0007669"/>
    <property type="project" value="UniProtKB-SubCell"/>
</dbReference>
<evidence type="ECO:0000259" key="18">
    <source>
        <dbReference type="PROSITE" id="PS50071"/>
    </source>
</evidence>
<evidence type="ECO:0000256" key="9">
    <source>
        <dbReference type="ARBA" id="ARBA00023125"/>
    </source>
</evidence>
<dbReference type="AlphaFoldDB" id="A0A1Y5IFL3"/>
<evidence type="ECO:0000256" key="6">
    <source>
        <dbReference type="ARBA" id="ARBA00022833"/>
    </source>
</evidence>
<protein>
    <submittedName>
        <fullName evidence="20">Homeodomain protein</fullName>
    </submittedName>
</protein>
<evidence type="ECO:0000256" key="14">
    <source>
        <dbReference type="PROSITE-ProRule" id="PRU00146"/>
    </source>
</evidence>
<dbReference type="PROSITE" id="PS50405">
    <property type="entry name" value="GST_CTER"/>
    <property type="match status" value="1"/>
</dbReference>
<dbReference type="InterPro" id="IPR010987">
    <property type="entry name" value="Glutathione-S-Trfase_C-like"/>
</dbReference>
<name>A0A1Y5IFL3_OSTTA</name>
<dbReference type="SUPFAM" id="SSF57903">
    <property type="entry name" value="FYVE/PHD zinc finger"/>
    <property type="match status" value="1"/>
</dbReference>
<dbReference type="GO" id="GO:0016209">
    <property type="term" value="F:antioxidant activity"/>
    <property type="evidence" value="ECO:0007669"/>
    <property type="project" value="UniProtKB-ARBA"/>
</dbReference>
<dbReference type="SMR" id="A0A1Y5IFL3"/>
<evidence type="ECO:0000256" key="5">
    <source>
        <dbReference type="ARBA" id="ARBA00022771"/>
    </source>
</evidence>
<dbReference type="Gene3D" id="1.20.1050.10">
    <property type="match status" value="1"/>
</dbReference>
<keyword evidence="9 13" id="KW-0238">DNA-binding</keyword>
<dbReference type="InterPro" id="IPR001965">
    <property type="entry name" value="Znf_PHD"/>
</dbReference>
<dbReference type="SMART" id="SM00389">
    <property type="entry name" value="HOX"/>
    <property type="match status" value="1"/>
</dbReference>
<dbReference type="PROSITE" id="PS01359">
    <property type="entry name" value="ZF_PHD_1"/>
    <property type="match status" value="1"/>
</dbReference>
<comment type="similarity">
    <text evidence="2">Belongs to the PHD-associated homeobox family.</text>
</comment>
<evidence type="ECO:0000256" key="12">
    <source>
        <dbReference type="ARBA" id="ARBA00023242"/>
    </source>
</evidence>
<keyword evidence="4" id="KW-0479">Metal-binding</keyword>
<evidence type="ECO:0000256" key="13">
    <source>
        <dbReference type="PROSITE-ProRule" id="PRU00108"/>
    </source>
</evidence>
<evidence type="ECO:0000256" key="15">
    <source>
        <dbReference type="RuleBase" id="RU000682"/>
    </source>
</evidence>
<dbReference type="eggNOG" id="KOG4299">
    <property type="taxonomic scope" value="Eukaryota"/>
</dbReference>
<feature type="compositionally biased region" description="Basic and acidic residues" evidence="16">
    <location>
        <begin position="311"/>
        <end position="322"/>
    </location>
</feature>
<dbReference type="Proteomes" id="UP000195557">
    <property type="component" value="Unassembled WGS sequence"/>
</dbReference>
<keyword evidence="12 13" id="KW-0539">Nucleus</keyword>
<feature type="region of interest" description="Disordered" evidence="16">
    <location>
        <begin position="184"/>
        <end position="240"/>
    </location>
</feature>
<organism evidence="20">
    <name type="scientific">Ostreococcus tauri</name>
    <name type="common">Marine green alga</name>
    <dbReference type="NCBI Taxonomy" id="70448"/>
    <lineage>
        <taxon>Eukaryota</taxon>
        <taxon>Viridiplantae</taxon>
        <taxon>Chlorophyta</taxon>
        <taxon>Mamiellophyceae</taxon>
        <taxon>Mamiellales</taxon>
        <taxon>Bathycoccaceae</taxon>
        <taxon>Ostreococcus</taxon>
    </lineage>
</organism>
<dbReference type="GO" id="GO:0003677">
    <property type="term" value="F:DNA binding"/>
    <property type="evidence" value="ECO:0007669"/>
    <property type="project" value="UniProtKB-UniRule"/>
</dbReference>
<reference evidence="20" key="1">
    <citation type="submission" date="2017-04" db="EMBL/GenBank/DDBJ databases">
        <title>Population genomics of picophytoplankton unveils novel chromosome hypervariability.</title>
        <authorList>
            <consortium name="DOE Joint Genome Institute"/>
            <person name="Blanc-Mathieu R."/>
            <person name="Krasovec M."/>
            <person name="Hebrard M."/>
            <person name="Yau S."/>
            <person name="Desgranges E."/>
            <person name="Martin J."/>
            <person name="Schackwitz W."/>
            <person name="Kuo A."/>
            <person name="Salin G."/>
            <person name="Donnadieu C."/>
            <person name="Desdevises Y."/>
            <person name="Sanchez-Ferandin S."/>
            <person name="Moreau H."/>
            <person name="Rivals E."/>
            <person name="Grigoriev I.V."/>
            <person name="Grimsley N."/>
            <person name="Eyre-Walker A."/>
            <person name="Piganeau G."/>
        </authorList>
    </citation>
    <scope>NUCLEOTIDE SEQUENCE [LARGE SCALE GENOMIC DNA]</scope>
    <source>
        <strain evidence="20">RCC 1115</strain>
    </source>
</reference>
<dbReference type="GO" id="GO:0003682">
    <property type="term" value="F:chromatin binding"/>
    <property type="evidence" value="ECO:0007669"/>
    <property type="project" value="TreeGrafter"/>
</dbReference>
<keyword evidence="7" id="KW-0560">Oxidoreductase</keyword>
<keyword evidence="8" id="KW-0805">Transcription regulation</keyword>
<dbReference type="SUPFAM" id="SSF46689">
    <property type="entry name" value="Homeodomain-like"/>
    <property type="match status" value="1"/>
</dbReference>
<dbReference type="Pfam" id="PF13409">
    <property type="entry name" value="GST_N_2"/>
    <property type="match status" value="1"/>
</dbReference>
<evidence type="ECO:0000259" key="17">
    <source>
        <dbReference type="PROSITE" id="PS50016"/>
    </source>
</evidence>
<dbReference type="Pfam" id="PF00046">
    <property type="entry name" value="Homeodomain"/>
    <property type="match status" value="1"/>
</dbReference>
<dbReference type="SUPFAM" id="SSF52833">
    <property type="entry name" value="Thioredoxin-like"/>
    <property type="match status" value="1"/>
</dbReference>
<dbReference type="InterPro" id="IPR036282">
    <property type="entry name" value="Glutathione-S-Trfase_C_sf"/>
</dbReference>
<dbReference type="PROSITE" id="PS50071">
    <property type="entry name" value="HOMEOBOX_2"/>
    <property type="match status" value="1"/>
</dbReference>
<feature type="domain" description="PHD-type" evidence="17">
    <location>
        <begin position="82"/>
        <end position="139"/>
    </location>
</feature>
<proteinExistence type="inferred from homology"/>
<dbReference type="FunFam" id="1.20.1050.10:FF:000009">
    <property type="entry name" value="Glutathione S-transferase omega-1"/>
    <property type="match status" value="1"/>
</dbReference>
<dbReference type="PANTHER" id="PTHR12628:SF10">
    <property type="entry name" value="HOMEOBOX DOMAIN-CONTAINING PROTEIN"/>
    <property type="match status" value="1"/>
</dbReference>
<dbReference type="InterPro" id="IPR001356">
    <property type="entry name" value="HD"/>
</dbReference>
<feature type="domain" description="GST C-terminal" evidence="19">
    <location>
        <begin position="464"/>
        <end position="596"/>
    </location>
</feature>
<feature type="compositionally biased region" description="Acidic residues" evidence="16">
    <location>
        <begin position="190"/>
        <end position="201"/>
    </location>
</feature>
<comment type="similarity">
    <text evidence="3">Belongs to the GST superfamily. Omega family.</text>
</comment>
<dbReference type="CDD" id="cd00086">
    <property type="entry name" value="homeodomain"/>
    <property type="match status" value="1"/>
</dbReference>
<dbReference type="EMBL" id="KZ155785">
    <property type="protein sequence ID" value="OUS45932.1"/>
    <property type="molecule type" value="Genomic_DNA"/>
</dbReference>
<dbReference type="InterPro" id="IPR013083">
    <property type="entry name" value="Znf_RING/FYVE/PHD"/>
</dbReference>
<evidence type="ECO:0000256" key="7">
    <source>
        <dbReference type="ARBA" id="ARBA00023002"/>
    </source>
</evidence>
<dbReference type="InterPro" id="IPR009057">
    <property type="entry name" value="Homeodomain-like_sf"/>
</dbReference>
<dbReference type="PROSITE" id="PS50016">
    <property type="entry name" value="ZF_PHD_2"/>
    <property type="match status" value="1"/>
</dbReference>
<dbReference type="InterPro" id="IPR004045">
    <property type="entry name" value="Glutathione_S-Trfase_N"/>
</dbReference>
<dbReference type="Gene3D" id="1.10.10.60">
    <property type="entry name" value="Homeodomain-like"/>
    <property type="match status" value="1"/>
</dbReference>
<keyword evidence="6" id="KW-0862">Zinc</keyword>
<dbReference type="InterPro" id="IPR019786">
    <property type="entry name" value="Zinc_finger_PHD-type_CS"/>
</dbReference>
<dbReference type="Pfam" id="PF00628">
    <property type="entry name" value="PHD"/>
    <property type="match status" value="1"/>
</dbReference>
<evidence type="ECO:0000256" key="4">
    <source>
        <dbReference type="ARBA" id="ARBA00022723"/>
    </source>
</evidence>
<feature type="region of interest" description="Disordered" evidence="16">
    <location>
        <begin position="608"/>
        <end position="627"/>
    </location>
</feature>
<dbReference type="GO" id="GO:0045814">
    <property type="term" value="P:negative regulation of gene expression, epigenetic"/>
    <property type="evidence" value="ECO:0007669"/>
    <property type="project" value="TreeGrafter"/>
</dbReference>
<evidence type="ECO:0000256" key="2">
    <source>
        <dbReference type="ARBA" id="ARBA00007427"/>
    </source>
</evidence>
<evidence type="ECO:0000256" key="10">
    <source>
        <dbReference type="ARBA" id="ARBA00023155"/>
    </source>
</evidence>
<feature type="region of interest" description="Disordered" evidence="16">
    <location>
        <begin position="288"/>
        <end position="322"/>
    </location>
</feature>
<dbReference type="Gene3D" id="3.40.30.10">
    <property type="entry name" value="Glutaredoxin"/>
    <property type="match status" value="1"/>
</dbReference>
<dbReference type="CDD" id="cd15504">
    <property type="entry name" value="PHD_PRHA_like"/>
    <property type="match status" value="1"/>
</dbReference>
<gene>
    <name evidence="20" type="ORF">BE221DRAFT_199145</name>
</gene>
<feature type="domain" description="Homeobox" evidence="18">
    <location>
        <begin position="315"/>
        <end position="377"/>
    </location>
</feature>
<evidence type="ECO:0000256" key="16">
    <source>
        <dbReference type="SAM" id="MobiDB-lite"/>
    </source>
</evidence>
<feature type="DNA-binding region" description="Homeobox" evidence="13">
    <location>
        <begin position="317"/>
        <end position="378"/>
    </location>
</feature>
<feature type="compositionally biased region" description="Basic and acidic residues" evidence="16">
    <location>
        <begin position="202"/>
        <end position="216"/>
    </location>
</feature>
<dbReference type="InterPro" id="IPR045876">
    <property type="entry name" value="PRHA-like_PHD-finger"/>
</dbReference>
<dbReference type="GO" id="GO:0016491">
    <property type="term" value="F:oxidoreductase activity"/>
    <property type="evidence" value="ECO:0007669"/>
    <property type="project" value="UniProtKB-KW"/>
</dbReference>
<dbReference type="InterPro" id="IPR036249">
    <property type="entry name" value="Thioredoxin-like_sf"/>
</dbReference>
<comment type="subcellular location">
    <subcellularLocation>
        <location evidence="1 13 15">Nucleus</location>
    </subcellularLocation>
</comment>
<dbReference type="GO" id="GO:0008270">
    <property type="term" value="F:zinc ion binding"/>
    <property type="evidence" value="ECO:0007669"/>
    <property type="project" value="UniProtKB-KW"/>
</dbReference>
<evidence type="ECO:0000256" key="3">
    <source>
        <dbReference type="ARBA" id="ARBA00011067"/>
    </source>
</evidence>
<accession>A0A1Y5IFL3</accession>
<evidence type="ECO:0000313" key="20">
    <source>
        <dbReference type="EMBL" id="OUS45932.1"/>
    </source>
</evidence>
<keyword evidence="10 13" id="KW-0371">Homeobox</keyword>
<keyword evidence="5 14" id="KW-0863">Zinc-finger</keyword>
<keyword evidence="11" id="KW-0804">Transcription</keyword>
<dbReference type="Gene3D" id="3.30.40.10">
    <property type="entry name" value="Zinc/RING finger domain, C3HC4 (zinc finger)"/>
    <property type="match status" value="1"/>
</dbReference>
<sequence length="627" mass="70984">MNESQFATIRRHQALVEAYASDGWRGQAAQKPKPVREIEKAREKIFEGKLKIREYFKVLEFDEREREITTVADEFGECDAADIFCSKCTLADDRHDDDILLCDGFCDRAYHQSCVAPPVLAEDIPPEDEGWLCPRCDARVDVIYVLNDEYDQNLGQRCVSADIFVAEADMRDKGIVPGTAQFKHAHEEDWPSDESDDEDFDQGGHSDDGRDDEHEALSGSAQSSSDESSSESESDLIIEGPRRRTKVDYVALNNAMFGDSEAYEGEAEELGWKRSNKTKAEMLAALKGESANGITNGATKKDPKSKRSKRERVDEKSPAPRVRFTPDQKLELERVFSECASLDIDARDALAKRLGIPGCANSIKIWFMNRRRRAKSLGWEKRKSTSSEVKTKHENWYHYKSPELLRHNPLGMVPTLVTPATYEDKDGDPSRNVVTESLVCVQFIDELVRGNAYAGETAAIMPSDPYARAKARVDADWVNKNVCSRYYHVLVRQEASEQREAFEKLVEGLETFAAWCGSGEGKFYGGQTTPGLVDYALFPWAWRLPVFEHYRGMDFKIPRTAALKSYHDWMEAMLAREQVRKTLPPWDDYLEHIGRYADGSARSKVANAVRSGRAAHDYDDKEDNTDS</sequence>
<dbReference type="InterPro" id="IPR019787">
    <property type="entry name" value="Znf_PHD-finger"/>
</dbReference>
<evidence type="ECO:0000259" key="19">
    <source>
        <dbReference type="PROSITE" id="PS50405"/>
    </source>
</evidence>
<dbReference type="PANTHER" id="PTHR12628">
    <property type="entry name" value="POLYCOMB-LIKE TRANSCRIPTION FACTOR"/>
    <property type="match status" value="1"/>
</dbReference>